<reference evidence="2" key="1">
    <citation type="submission" date="2022-10" db="EMBL/GenBank/DDBJ databases">
        <title>The complete genomes of actinobacterial strains from the NBC collection.</title>
        <authorList>
            <person name="Joergensen T.S."/>
            <person name="Alvarez Arevalo M."/>
            <person name="Sterndorff E.B."/>
            <person name="Faurdal D."/>
            <person name="Vuksanovic O."/>
            <person name="Mourched A.-S."/>
            <person name="Charusanti P."/>
            <person name="Shaw S."/>
            <person name="Blin K."/>
            <person name="Weber T."/>
        </authorList>
    </citation>
    <scope>NUCLEOTIDE SEQUENCE [LARGE SCALE GENOMIC DNA]</scope>
    <source>
        <strain evidence="2">NBC 01686</strain>
    </source>
</reference>
<gene>
    <name evidence="2" type="ORF">OIE82_18585</name>
</gene>
<feature type="transmembrane region" description="Helical" evidence="1">
    <location>
        <begin position="151"/>
        <end position="175"/>
    </location>
</feature>
<feature type="transmembrane region" description="Helical" evidence="1">
    <location>
        <begin position="29"/>
        <end position="50"/>
    </location>
</feature>
<accession>A0ABZ1Y6A7</accession>
<name>A0ABZ1Y6A7_9ACTN</name>
<feature type="transmembrane region" description="Helical" evidence="1">
    <location>
        <begin position="110"/>
        <end position="131"/>
    </location>
</feature>
<evidence type="ECO:0000313" key="2">
    <source>
        <dbReference type="EMBL" id="WUU55016.1"/>
    </source>
</evidence>
<feature type="transmembrane region" description="Helical" evidence="1">
    <location>
        <begin position="233"/>
        <end position="256"/>
    </location>
</feature>
<protein>
    <submittedName>
        <fullName evidence="2">ABC transporter permease</fullName>
    </submittedName>
</protein>
<proteinExistence type="predicted"/>
<sequence>MTTTALYRVTPARVLRSEWHKLTTLRSTWITLLFSAVSIVGLGLVVSAHYETGSREFVDPLELGLAGTQIATISLPVLGVLFTAGEYTTGTIRATLTAVPRRTPVLWAKAGVLTAVVLPLALVTCLAGHTLAQTFLTGTDQEASVTDPDVLAALAGTAAGITALTVFAMALGALLRSVAGGIGAFVGGVMVAPEVVALIPVDAVDKAVEYFPAQAAGNVSTLDGVAGAPAPGLSLLALLALLLWALGTTAGAAALLRRRDV</sequence>
<feature type="transmembrane region" description="Helical" evidence="1">
    <location>
        <begin position="70"/>
        <end position="89"/>
    </location>
</feature>
<evidence type="ECO:0000256" key="1">
    <source>
        <dbReference type="SAM" id="Phobius"/>
    </source>
</evidence>
<keyword evidence="1" id="KW-0472">Membrane</keyword>
<keyword evidence="1" id="KW-1133">Transmembrane helix</keyword>
<feature type="transmembrane region" description="Helical" evidence="1">
    <location>
        <begin position="182"/>
        <end position="201"/>
    </location>
</feature>
<dbReference type="EMBL" id="CP109207">
    <property type="protein sequence ID" value="WUU55016.1"/>
    <property type="molecule type" value="Genomic_DNA"/>
</dbReference>
<dbReference type="RefSeq" id="WP_371229869.1">
    <property type="nucleotide sequence ID" value="NZ_CP109207.1"/>
</dbReference>
<keyword evidence="1" id="KW-0812">Transmembrane</keyword>
<organism evidence="2">
    <name type="scientific">Streptomyces althioticus</name>
    <dbReference type="NCBI Taxonomy" id="83380"/>
    <lineage>
        <taxon>Bacteria</taxon>
        <taxon>Bacillati</taxon>
        <taxon>Actinomycetota</taxon>
        <taxon>Actinomycetes</taxon>
        <taxon>Kitasatosporales</taxon>
        <taxon>Streptomycetaceae</taxon>
        <taxon>Streptomyces</taxon>
        <taxon>Streptomyces althioticus group</taxon>
    </lineage>
</organism>